<dbReference type="AlphaFoldDB" id="A0A8X6N827"/>
<reference evidence="1" key="1">
    <citation type="submission" date="2020-08" db="EMBL/GenBank/DDBJ databases">
        <title>Multicomponent nature underlies the extraordinary mechanical properties of spider dragline silk.</title>
        <authorList>
            <person name="Kono N."/>
            <person name="Nakamura H."/>
            <person name="Mori M."/>
            <person name="Yoshida Y."/>
            <person name="Ohtoshi R."/>
            <person name="Malay A.D."/>
            <person name="Moran D.A.P."/>
            <person name="Tomita M."/>
            <person name="Numata K."/>
            <person name="Arakawa K."/>
        </authorList>
    </citation>
    <scope>NUCLEOTIDE SEQUENCE</scope>
</reference>
<gene>
    <name evidence="1" type="ORF">NPIL_563611</name>
</gene>
<keyword evidence="2" id="KW-1185">Reference proteome</keyword>
<evidence type="ECO:0000313" key="2">
    <source>
        <dbReference type="Proteomes" id="UP000887013"/>
    </source>
</evidence>
<sequence>MLNIRTTVYYSFVEAIKNCRNFDPRKSQPQHNFAASAPLTLPAATPLQRTARYAKRAGGFVQYRRKSVLPLPAVVLSQYEKRAVSAFGQQLRRCCTQRACSSNAYEFFASVKSSFGSRFASMAAKQQSSKGRSVCTQSVERVIVLFKIPSDTISTASISCQTIRKPTLRFIWQPEIKGWSRSTTEWFTFELRS</sequence>
<organism evidence="1 2">
    <name type="scientific">Nephila pilipes</name>
    <name type="common">Giant wood spider</name>
    <name type="synonym">Nephila maculata</name>
    <dbReference type="NCBI Taxonomy" id="299642"/>
    <lineage>
        <taxon>Eukaryota</taxon>
        <taxon>Metazoa</taxon>
        <taxon>Ecdysozoa</taxon>
        <taxon>Arthropoda</taxon>
        <taxon>Chelicerata</taxon>
        <taxon>Arachnida</taxon>
        <taxon>Araneae</taxon>
        <taxon>Araneomorphae</taxon>
        <taxon>Entelegynae</taxon>
        <taxon>Araneoidea</taxon>
        <taxon>Nephilidae</taxon>
        <taxon>Nephila</taxon>
    </lineage>
</organism>
<comment type="caution">
    <text evidence="1">The sequence shown here is derived from an EMBL/GenBank/DDBJ whole genome shotgun (WGS) entry which is preliminary data.</text>
</comment>
<evidence type="ECO:0000313" key="1">
    <source>
        <dbReference type="EMBL" id="GFS99277.1"/>
    </source>
</evidence>
<proteinExistence type="predicted"/>
<protein>
    <submittedName>
        <fullName evidence="1">Uncharacterized protein</fullName>
    </submittedName>
</protein>
<accession>A0A8X6N827</accession>
<dbReference type="Proteomes" id="UP000887013">
    <property type="component" value="Unassembled WGS sequence"/>
</dbReference>
<dbReference type="EMBL" id="BMAW01006541">
    <property type="protein sequence ID" value="GFS99277.1"/>
    <property type="molecule type" value="Genomic_DNA"/>
</dbReference>
<name>A0A8X6N827_NEPPI</name>